<reference evidence="2 3" key="1">
    <citation type="submission" date="2019-01" db="EMBL/GenBank/DDBJ databases">
        <title>Weissella sp. nov., a novel lactic acid bacterium isolated from animal feces.</title>
        <authorList>
            <person name="Wang L.-T."/>
        </authorList>
    </citation>
    <scope>NUCLEOTIDE SEQUENCE [LARGE SCALE GENOMIC DNA]</scope>
    <source>
        <strain evidence="2 3">8H-2</strain>
    </source>
</reference>
<evidence type="ECO:0000256" key="1">
    <source>
        <dbReference type="SAM" id="Phobius"/>
    </source>
</evidence>
<evidence type="ECO:0000313" key="2">
    <source>
        <dbReference type="EMBL" id="TYC48354.1"/>
    </source>
</evidence>
<dbReference type="EMBL" id="SDGZ01000022">
    <property type="protein sequence ID" value="TYC48354.1"/>
    <property type="molecule type" value="Genomic_DNA"/>
</dbReference>
<keyword evidence="1" id="KW-0472">Membrane</keyword>
<proteinExistence type="predicted"/>
<sequence length="40" mass="4506">MQRNKKRVSGLQIIIKIFVVLMLLLSLSGILITLIQVIAK</sequence>
<organism evidence="2 3">
    <name type="scientific">Weissella muntiaci</name>
    <dbReference type="NCBI Taxonomy" id="2508881"/>
    <lineage>
        <taxon>Bacteria</taxon>
        <taxon>Bacillati</taxon>
        <taxon>Bacillota</taxon>
        <taxon>Bacilli</taxon>
        <taxon>Lactobacillales</taxon>
        <taxon>Lactobacillaceae</taxon>
        <taxon>Weissella</taxon>
    </lineage>
</organism>
<feature type="transmembrane region" description="Helical" evidence="1">
    <location>
        <begin position="13"/>
        <end position="39"/>
    </location>
</feature>
<name>A0A6C2C399_9LACO</name>
<dbReference type="Proteomes" id="UP000371977">
    <property type="component" value="Unassembled WGS sequence"/>
</dbReference>
<protein>
    <submittedName>
        <fullName evidence="2">DUF4044 domain-containing protein</fullName>
    </submittedName>
</protein>
<dbReference type="RefSeq" id="WP_148623253.1">
    <property type="nucleotide sequence ID" value="NZ_SDGZ01000022.1"/>
</dbReference>
<keyword evidence="3" id="KW-1185">Reference proteome</keyword>
<accession>A0A6C2C399</accession>
<gene>
    <name evidence="2" type="ORF">ESZ50_09080</name>
</gene>
<keyword evidence="1" id="KW-0812">Transmembrane</keyword>
<dbReference type="AlphaFoldDB" id="A0A6C2C399"/>
<evidence type="ECO:0000313" key="3">
    <source>
        <dbReference type="Proteomes" id="UP000371977"/>
    </source>
</evidence>
<comment type="caution">
    <text evidence="2">The sequence shown here is derived from an EMBL/GenBank/DDBJ whole genome shotgun (WGS) entry which is preliminary data.</text>
</comment>
<keyword evidence="1" id="KW-1133">Transmembrane helix</keyword>